<dbReference type="Pfam" id="PF00392">
    <property type="entry name" value="GntR"/>
    <property type="match status" value="1"/>
</dbReference>
<name>A0A1H6NJI3_9GAMM</name>
<dbReference type="InterPro" id="IPR028978">
    <property type="entry name" value="Chorismate_lyase_/UTRA_dom_sf"/>
</dbReference>
<evidence type="ECO:0000313" key="6">
    <source>
        <dbReference type="Proteomes" id="UP000199371"/>
    </source>
</evidence>
<dbReference type="PANTHER" id="PTHR44846:SF16">
    <property type="entry name" value="TRANSCRIPTIONAL REGULATOR PHNF-RELATED"/>
    <property type="match status" value="1"/>
</dbReference>
<dbReference type="PRINTS" id="PR00035">
    <property type="entry name" value="HTHGNTR"/>
</dbReference>
<protein>
    <submittedName>
        <fullName evidence="5">GntR family transcriptional regulator, histidine utilization repressor</fullName>
    </submittedName>
</protein>
<dbReference type="Gene3D" id="3.40.1410.10">
    <property type="entry name" value="Chorismate lyase-like"/>
    <property type="match status" value="1"/>
</dbReference>
<keyword evidence="2" id="KW-0238">DNA-binding</keyword>
<proteinExistence type="predicted"/>
<dbReference type="PROSITE" id="PS50949">
    <property type="entry name" value="HTH_GNTR"/>
    <property type="match status" value="1"/>
</dbReference>
<dbReference type="STRING" id="173990.SAMN05660691_04102"/>
<dbReference type="PANTHER" id="PTHR44846">
    <property type="entry name" value="MANNOSYL-D-GLYCERATE TRANSPORT/METABOLISM SYSTEM REPRESSOR MNGR-RELATED"/>
    <property type="match status" value="1"/>
</dbReference>
<sequence>MKLPKYRLISNEIKKKISASLWKAGSQIPSETELANHFSASRMTARKAVEELVNSGVLERVASVGTFVKEPAAKSSLLEIRNIADEIRSRGHVHKMTVLSKLTLIPNDAIAFTLSLNSRTVYKIIIVHSENEQPIQLEERYVNAERVPLFLQQDFSKITASEYLNSIAPVTEAEITVEAVMPTKILKHNLQVDDGVPCLKVTRITHSHGQPICYAVLYHPANRFKLTSHLDINA</sequence>
<evidence type="ECO:0000259" key="4">
    <source>
        <dbReference type="PROSITE" id="PS50949"/>
    </source>
</evidence>
<dbReference type="CDD" id="cd07377">
    <property type="entry name" value="WHTH_GntR"/>
    <property type="match status" value="1"/>
</dbReference>
<evidence type="ECO:0000256" key="3">
    <source>
        <dbReference type="ARBA" id="ARBA00023163"/>
    </source>
</evidence>
<organism evidence="5 6">
    <name type="scientific">Rheinheimera pacifica</name>
    <dbReference type="NCBI Taxonomy" id="173990"/>
    <lineage>
        <taxon>Bacteria</taxon>
        <taxon>Pseudomonadati</taxon>
        <taxon>Pseudomonadota</taxon>
        <taxon>Gammaproteobacteria</taxon>
        <taxon>Chromatiales</taxon>
        <taxon>Chromatiaceae</taxon>
        <taxon>Rheinheimera</taxon>
    </lineage>
</organism>
<dbReference type="InterPro" id="IPR011663">
    <property type="entry name" value="UTRA"/>
</dbReference>
<dbReference type="InterPro" id="IPR050679">
    <property type="entry name" value="Bact_HTH_transcr_reg"/>
</dbReference>
<dbReference type="SMART" id="SM00866">
    <property type="entry name" value="UTRA"/>
    <property type="match status" value="1"/>
</dbReference>
<dbReference type="SUPFAM" id="SSF64288">
    <property type="entry name" value="Chorismate lyase-like"/>
    <property type="match status" value="1"/>
</dbReference>
<dbReference type="InterPro" id="IPR036388">
    <property type="entry name" value="WH-like_DNA-bd_sf"/>
</dbReference>
<dbReference type="EMBL" id="FNXF01000030">
    <property type="protein sequence ID" value="SEI13549.1"/>
    <property type="molecule type" value="Genomic_DNA"/>
</dbReference>
<dbReference type="OrthoDB" id="9808698at2"/>
<dbReference type="InterPro" id="IPR000524">
    <property type="entry name" value="Tscrpt_reg_HTH_GntR"/>
</dbReference>
<dbReference type="RefSeq" id="WP_019677678.1">
    <property type="nucleotide sequence ID" value="NZ_FNXF01000030.1"/>
</dbReference>
<dbReference type="Gene3D" id="1.10.10.10">
    <property type="entry name" value="Winged helix-like DNA-binding domain superfamily/Winged helix DNA-binding domain"/>
    <property type="match status" value="1"/>
</dbReference>
<gene>
    <name evidence="5" type="ORF">SAMN05660691_04102</name>
</gene>
<dbReference type="SUPFAM" id="SSF46785">
    <property type="entry name" value="Winged helix' DNA-binding domain"/>
    <property type="match status" value="1"/>
</dbReference>
<feature type="domain" description="HTH gntR-type" evidence="4">
    <location>
        <begin position="3"/>
        <end position="71"/>
    </location>
</feature>
<dbReference type="GO" id="GO:0003700">
    <property type="term" value="F:DNA-binding transcription factor activity"/>
    <property type="evidence" value="ECO:0007669"/>
    <property type="project" value="InterPro"/>
</dbReference>
<evidence type="ECO:0000256" key="1">
    <source>
        <dbReference type="ARBA" id="ARBA00023015"/>
    </source>
</evidence>
<keyword evidence="1" id="KW-0805">Transcription regulation</keyword>
<keyword evidence="6" id="KW-1185">Reference proteome</keyword>
<evidence type="ECO:0000313" key="5">
    <source>
        <dbReference type="EMBL" id="SEI13549.1"/>
    </source>
</evidence>
<dbReference type="GO" id="GO:0003677">
    <property type="term" value="F:DNA binding"/>
    <property type="evidence" value="ECO:0007669"/>
    <property type="project" value="UniProtKB-KW"/>
</dbReference>
<reference evidence="6" key="1">
    <citation type="submission" date="2016-10" db="EMBL/GenBank/DDBJ databases">
        <authorList>
            <person name="Varghese N."/>
            <person name="Submissions S."/>
        </authorList>
    </citation>
    <scope>NUCLEOTIDE SEQUENCE [LARGE SCALE GENOMIC DNA]</scope>
    <source>
        <strain evidence="6">DSM 17616</strain>
    </source>
</reference>
<dbReference type="Pfam" id="PF07702">
    <property type="entry name" value="UTRA"/>
    <property type="match status" value="1"/>
</dbReference>
<evidence type="ECO:0000256" key="2">
    <source>
        <dbReference type="ARBA" id="ARBA00023125"/>
    </source>
</evidence>
<accession>A0A1H6NJI3</accession>
<dbReference type="InterPro" id="IPR036390">
    <property type="entry name" value="WH_DNA-bd_sf"/>
</dbReference>
<dbReference type="SMART" id="SM00345">
    <property type="entry name" value="HTH_GNTR"/>
    <property type="match status" value="1"/>
</dbReference>
<dbReference type="Proteomes" id="UP000199371">
    <property type="component" value="Unassembled WGS sequence"/>
</dbReference>
<dbReference type="AlphaFoldDB" id="A0A1H6NJI3"/>
<keyword evidence="3" id="KW-0804">Transcription</keyword>